<reference evidence="1" key="1">
    <citation type="journal article" date="2019" name="Sci. Rep.">
        <title>Draft genome of Tanacetum cinerariifolium, the natural source of mosquito coil.</title>
        <authorList>
            <person name="Yamashiro T."/>
            <person name="Shiraishi A."/>
            <person name="Satake H."/>
            <person name="Nakayama K."/>
        </authorList>
    </citation>
    <scope>NUCLEOTIDE SEQUENCE</scope>
</reference>
<gene>
    <name evidence="1" type="ORF">Tci_902033</name>
</gene>
<feature type="non-terminal residue" evidence="1">
    <location>
        <position position="1"/>
    </location>
</feature>
<comment type="caution">
    <text evidence="1">The sequence shown here is derived from an EMBL/GenBank/DDBJ whole genome shotgun (WGS) entry which is preliminary data.</text>
</comment>
<dbReference type="EMBL" id="BKCJ011400454">
    <property type="protein sequence ID" value="GFD30064.1"/>
    <property type="molecule type" value="Genomic_DNA"/>
</dbReference>
<dbReference type="AlphaFoldDB" id="A0A699VEF5"/>
<evidence type="ECO:0000313" key="1">
    <source>
        <dbReference type="EMBL" id="GFD30064.1"/>
    </source>
</evidence>
<name>A0A699VEF5_TANCI</name>
<sequence length="48" mass="5609">ASRRIEYSDDMEDVFNHGRMIDDMDKDERIELIKDADIAETEGRHAAQ</sequence>
<organism evidence="1">
    <name type="scientific">Tanacetum cinerariifolium</name>
    <name type="common">Dalmatian daisy</name>
    <name type="synonym">Chrysanthemum cinerariifolium</name>
    <dbReference type="NCBI Taxonomy" id="118510"/>
    <lineage>
        <taxon>Eukaryota</taxon>
        <taxon>Viridiplantae</taxon>
        <taxon>Streptophyta</taxon>
        <taxon>Embryophyta</taxon>
        <taxon>Tracheophyta</taxon>
        <taxon>Spermatophyta</taxon>
        <taxon>Magnoliopsida</taxon>
        <taxon>eudicotyledons</taxon>
        <taxon>Gunneridae</taxon>
        <taxon>Pentapetalae</taxon>
        <taxon>asterids</taxon>
        <taxon>campanulids</taxon>
        <taxon>Asterales</taxon>
        <taxon>Asteraceae</taxon>
        <taxon>Asteroideae</taxon>
        <taxon>Anthemideae</taxon>
        <taxon>Anthemidinae</taxon>
        <taxon>Tanacetum</taxon>
    </lineage>
</organism>
<protein>
    <submittedName>
        <fullName evidence="1">Uncharacterized protein</fullName>
    </submittedName>
</protein>
<accession>A0A699VEF5</accession>
<proteinExistence type="predicted"/>